<evidence type="ECO:0000256" key="2">
    <source>
        <dbReference type="ARBA" id="ARBA00023002"/>
    </source>
</evidence>
<accession>B5EDU7</accession>
<name>B5EDU7_CITBB</name>
<sequence>MPSPLSVAIIGAGQIAGGYDLAKLPGDPGVYTHAGAYRADGRFRLATVCDLDASRAETFRQQWNVERAISEVQGVVKSFHDVVSVCTPNDYHFEVVTDLIRNGSCKTLFVEKPLALELAQMEEVGRMAQEQGVNVVVNFQRRFDPSHQAIREDLARAPRRLLAANCFYIKGLEHIGSTMIDTLIFLLGEPERVLGFRRVFNPAVREYSYDFALMYEDFGVTVRTADSPAADYHYHIFEIDLLLTDRRVTINDNSRSIETRSLGSYAYGGVNTLNDRAPVRTGTGYPRSMCGCVDYLHQVTTGVRPHTVNTPEDSCRSKVIVEAVRLSYDLGHALDIGEHPWKK</sequence>
<evidence type="ECO:0000313" key="4">
    <source>
        <dbReference type="EMBL" id="ACH40725.1"/>
    </source>
</evidence>
<evidence type="ECO:0000256" key="1">
    <source>
        <dbReference type="ARBA" id="ARBA00010928"/>
    </source>
</evidence>
<dbReference type="OrthoDB" id="9793050at2"/>
<dbReference type="PANTHER" id="PTHR43708">
    <property type="entry name" value="CONSERVED EXPRESSED OXIDOREDUCTASE (EUROFUNG)"/>
    <property type="match status" value="1"/>
</dbReference>
<evidence type="ECO:0000313" key="5">
    <source>
        <dbReference type="Proteomes" id="UP000008825"/>
    </source>
</evidence>
<keyword evidence="5" id="KW-1185">Reference proteome</keyword>
<dbReference type="EMBL" id="CP001124">
    <property type="protein sequence ID" value="ACH40725.1"/>
    <property type="molecule type" value="Genomic_DNA"/>
</dbReference>
<dbReference type="KEGG" id="gbm:Gbem_3733"/>
<feature type="domain" description="Gfo/Idh/MocA-like oxidoreductase N-terminal" evidence="3">
    <location>
        <begin position="6"/>
        <end position="139"/>
    </location>
</feature>
<proteinExistence type="inferred from homology"/>
<dbReference type="Proteomes" id="UP000008825">
    <property type="component" value="Chromosome"/>
</dbReference>
<dbReference type="GO" id="GO:0000166">
    <property type="term" value="F:nucleotide binding"/>
    <property type="evidence" value="ECO:0007669"/>
    <property type="project" value="InterPro"/>
</dbReference>
<dbReference type="SUPFAM" id="SSF51735">
    <property type="entry name" value="NAD(P)-binding Rossmann-fold domains"/>
    <property type="match status" value="1"/>
</dbReference>
<dbReference type="InterPro" id="IPR000683">
    <property type="entry name" value="Gfo/Idh/MocA-like_OxRdtase_N"/>
</dbReference>
<gene>
    <name evidence="4" type="ordered locus">Gbem_3733</name>
</gene>
<dbReference type="HOGENOM" id="CLU_023194_9_0_7"/>
<dbReference type="eggNOG" id="COG0673">
    <property type="taxonomic scope" value="Bacteria"/>
</dbReference>
<dbReference type="Gene3D" id="3.30.360.10">
    <property type="entry name" value="Dihydrodipicolinate Reductase, domain 2"/>
    <property type="match status" value="1"/>
</dbReference>
<dbReference type="Gene3D" id="3.40.50.720">
    <property type="entry name" value="NAD(P)-binding Rossmann-like Domain"/>
    <property type="match status" value="1"/>
</dbReference>
<protein>
    <submittedName>
        <fullName evidence="4">Oxidoreductase domain protein</fullName>
    </submittedName>
</protein>
<dbReference type="RefSeq" id="WP_012532162.1">
    <property type="nucleotide sequence ID" value="NC_011146.1"/>
</dbReference>
<keyword evidence="2" id="KW-0560">Oxidoreductase</keyword>
<organism evidence="4 5">
    <name type="scientific">Citrifermentans bemidjiense (strain ATCC BAA-1014 / DSM 16622 / JCM 12645 / Bem)</name>
    <name type="common">Geobacter bemidjiensis</name>
    <dbReference type="NCBI Taxonomy" id="404380"/>
    <lineage>
        <taxon>Bacteria</taxon>
        <taxon>Pseudomonadati</taxon>
        <taxon>Thermodesulfobacteriota</taxon>
        <taxon>Desulfuromonadia</taxon>
        <taxon>Geobacterales</taxon>
        <taxon>Geobacteraceae</taxon>
        <taxon>Citrifermentans</taxon>
    </lineage>
</organism>
<dbReference type="STRING" id="404380.Gbem_3733"/>
<dbReference type="InterPro" id="IPR036291">
    <property type="entry name" value="NAD(P)-bd_dom_sf"/>
</dbReference>
<dbReference type="GO" id="GO:0016491">
    <property type="term" value="F:oxidoreductase activity"/>
    <property type="evidence" value="ECO:0007669"/>
    <property type="project" value="UniProtKB-KW"/>
</dbReference>
<dbReference type="PANTHER" id="PTHR43708:SF5">
    <property type="entry name" value="CONSERVED EXPRESSED OXIDOREDUCTASE (EUROFUNG)-RELATED"/>
    <property type="match status" value="1"/>
</dbReference>
<evidence type="ECO:0000259" key="3">
    <source>
        <dbReference type="Pfam" id="PF01408"/>
    </source>
</evidence>
<dbReference type="AlphaFoldDB" id="B5EDU7"/>
<reference evidence="4 5" key="2">
    <citation type="journal article" date="2010" name="BMC Genomics">
        <title>The genome of Geobacter bemidjiensis, exemplar for the subsurface clade of Geobacter species that predominate in Fe(III)-reducing subsurface environments.</title>
        <authorList>
            <person name="Aklujkar M."/>
            <person name="Young N.D."/>
            <person name="Holmes D."/>
            <person name="Chavan M."/>
            <person name="Risso C."/>
            <person name="Kiss H.E."/>
            <person name="Han C.S."/>
            <person name="Land M.L."/>
            <person name="Lovley D.R."/>
        </authorList>
    </citation>
    <scope>NUCLEOTIDE SEQUENCE [LARGE SCALE GENOMIC DNA]</scope>
    <source>
        <strain evidence="5">ATCC BAA-1014 / DSM 16622 / JCM 12645 / Bem</strain>
    </source>
</reference>
<comment type="similarity">
    <text evidence="1">Belongs to the Gfo/Idh/MocA family.</text>
</comment>
<reference evidence="4 5" key="1">
    <citation type="submission" date="2008-07" db="EMBL/GenBank/DDBJ databases">
        <title>Complete sequence of Geobacter bemidjiensis BEM.</title>
        <authorList>
            <consortium name="US DOE Joint Genome Institute"/>
            <person name="Lucas S."/>
            <person name="Copeland A."/>
            <person name="Lapidus A."/>
            <person name="Glavina del Rio T."/>
            <person name="Dalin E."/>
            <person name="Tice H."/>
            <person name="Bruce D."/>
            <person name="Goodwin L."/>
            <person name="Pitluck S."/>
            <person name="Kiss H."/>
            <person name="Brettin T."/>
            <person name="Detter J.C."/>
            <person name="Han C."/>
            <person name="Kuske C.R."/>
            <person name="Schmutz J."/>
            <person name="Larimer F."/>
            <person name="Land M."/>
            <person name="Hauser L."/>
            <person name="Kyrpides N."/>
            <person name="Lykidis A."/>
            <person name="Lovley D."/>
            <person name="Richardson P."/>
        </authorList>
    </citation>
    <scope>NUCLEOTIDE SEQUENCE [LARGE SCALE GENOMIC DNA]</scope>
    <source>
        <strain evidence="5">ATCC BAA-1014 / DSM 16622 / JCM 12645 / Bem</strain>
    </source>
</reference>
<dbReference type="InterPro" id="IPR051317">
    <property type="entry name" value="Gfo/Idh/MocA_oxidoreduct"/>
</dbReference>
<dbReference type="Pfam" id="PF01408">
    <property type="entry name" value="GFO_IDH_MocA"/>
    <property type="match status" value="1"/>
</dbReference>